<dbReference type="EMBL" id="JABVEC010000003">
    <property type="protein sequence ID" value="MBC6465289.1"/>
    <property type="molecule type" value="Genomic_DNA"/>
</dbReference>
<feature type="transmembrane region" description="Helical" evidence="1">
    <location>
        <begin position="203"/>
        <end position="220"/>
    </location>
</feature>
<evidence type="ECO:0000313" key="2">
    <source>
        <dbReference type="EMBL" id="MBC6465289.1"/>
    </source>
</evidence>
<evidence type="ECO:0008006" key="4">
    <source>
        <dbReference type="Google" id="ProtNLM"/>
    </source>
</evidence>
<keyword evidence="1" id="KW-0472">Membrane</keyword>
<name>A0ABR7LKC1_9ACTN</name>
<dbReference type="Pfam" id="PF19560">
    <property type="entry name" value="DUF6082"/>
    <property type="match status" value="1"/>
</dbReference>
<dbReference type="Proteomes" id="UP000805614">
    <property type="component" value="Unassembled WGS sequence"/>
</dbReference>
<dbReference type="RefSeq" id="WP_187242280.1">
    <property type="nucleotide sequence ID" value="NZ_BAAAOK010000014.1"/>
</dbReference>
<protein>
    <recommendedName>
        <fullName evidence="4">DUF4239 domain-containing protein</fullName>
    </recommendedName>
</protein>
<feature type="transmembrane region" description="Helical" evidence="1">
    <location>
        <begin position="40"/>
        <end position="61"/>
    </location>
</feature>
<keyword evidence="1" id="KW-1133">Transmembrane helix</keyword>
<sequence>MGILLAITIVGLIGISPLALDGFGGATIRWERRSLIGQTYGAASAILSVLALIGVVATLVFQARETKLAREEARRTAISDLLRMAMDDADLDECWGPVPAGEDATVRRQTMYVNMIISEWQMSFETKALGETRLRAISSEMFHGRVGRAFWESAREVRLATSETRRARRFHQILDEEYRQAPESPSPNDSLSRWSIRPRWRPWLLVTGVLAGVVAAVPVIRRFRRWIGGGGH</sequence>
<gene>
    <name evidence="2" type="ORF">HKK74_07265</name>
</gene>
<comment type="caution">
    <text evidence="2">The sequence shown here is derived from an EMBL/GenBank/DDBJ whole genome shotgun (WGS) entry which is preliminary data.</text>
</comment>
<reference evidence="2 3" key="1">
    <citation type="submission" date="2020-06" db="EMBL/GenBank/DDBJ databases">
        <title>Actinomadura xiongansis sp. nov., isolated from soil of Baiyangdian.</title>
        <authorList>
            <person name="Zhang X."/>
        </authorList>
    </citation>
    <scope>NUCLEOTIDE SEQUENCE [LARGE SCALE GENOMIC DNA]</scope>
    <source>
        <strain evidence="2 3">HBUM206468</strain>
    </source>
</reference>
<keyword evidence="3" id="KW-1185">Reference proteome</keyword>
<evidence type="ECO:0000256" key="1">
    <source>
        <dbReference type="SAM" id="Phobius"/>
    </source>
</evidence>
<organism evidence="2 3">
    <name type="scientific">Actinomadura alba</name>
    <dbReference type="NCBI Taxonomy" id="406431"/>
    <lineage>
        <taxon>Bacteria</taxon>
        <taxon>Bacillati</taxon>
        <taxon>Actinomycetota</taxon>
        <taxon>Actinomycetes</taxon>
        <taxon>Streptosporangiales</taxon>
        <taxon>Thermomonosporaceae</taxon>
        <taxon>Actinomadura</taxon>
    </lineage>
</organism>
<keyword evidence="1" id="KW-0812">Transmembrane</keyword>
<accession>A0ABR7LKC1</accession>
<evidence type="ECO:0000313" key="3">
    <source>
        <dbReference type="Proteomes" id="UP000805614"/>
    </source>
</evidence>
<dbReference type="InterPro" id="IPR045728">
    <property type="entry name" value="DUF6082"/>
</dbReference>
<proteinExistence type="predicted"/>